<dbReference type="GO" id="GO:0017056">
    <property type="term" value="F:structural constituent of nuclear pore"/>
    <property type="evidence" value="ECO:0007669"/>
    <property type="project" value="InterPro"/>
</dbReference>
<keyword evidence="4" id="KW-0653">Protein transport</keyword>
<comment type="subcellular location">
    <subcellularLocation>
        <location evidence="1">Nucleus</location>
        <location evidence="1">Nuclear pore complex</location>
    </subcellularLocation>
</comment>
<evidence type="ECO:0008006" key="11">
    <source>
        <dbReference type="Google" id="ProtNLM"/>
    </source>
</evidence>
<feature type="compositionally biased region" description="Low complexity" evidence="8">
    <location>
        <begin position="100"/>
        <end position="112"/>
    </location>
</feature>
<sequence length="455" mass="46745">GGLFGASTAAPLQPAQSGGLFGGALNAQPQQQSGGLFGSTAAASQPQQSGGLFGLTMVSSQPQQTGGLFGNTAPSQSQQTGGLFGNTAASQPQQNGGLFGQSAAASQPQQSGGLFGNSTAAAQPQTGGLFGQTQSSQPQQSNSGGLFSFNQSSQPGAALGGAPKVNLFGSTAATTSQPQSNSLFSGIAAPASQPQQQPATLGAPQANAQSQQTVPGVKIDASNIKPTTRMFELHEDIQNMIIQIDDMISGGIRTSMSCSGVLPQLGAKIDQLPTDVAYLESKLETVEGALVRDALDVGDVKDVVRSDATSAMTLFGAIENLKLPNQFHYSGMGNSSMNANLQTSANAATSAASSSDLLSYFNTQAEELAKRTESYEQQLKEVEMHLRTVEGSAVEGIERLIRQRSGEGGISGEGIRELVGAMRGFEEAVLRVAGRMGEVREKVVDVSLGQGGVRL</sequence>
<accession>A0A9P4NKN4</accession>
<organism evidence="9 10">
    <name type="scientific">Tothia fuscella</name>
    <dbReference type="NCBI Taxonomy" id="1048955"/>
    <lineage>
        <taxon>Eukaryota</taxon>
        <taxon>Fungi</taxon>
        <taxon>Dikarya</taxon>
        <taxon>Ascomycota</taxon>
        <taxon>Pezizomycotina</taxon>
        <taxon>Dothideomycetes</taxon>
        <taxon>Pleosporomycetidae</taxon>
        <taxon>Venturiales</taxon>
        <taxon>Cylindrosympodiaceae</taxon>
        <taxon>Tothia</taxon>
    </lineage>
</organism>
<dbReference type="Pfam" id="PF13634">
    <property type="entry name" value="Nucleoporin_FG"/>
    <property type="match status" value="2"/>
</dbReference>
<name>A0A9P4NKN4_9PEZI</name>
<dbReference type="GO" id="GO:0051028">
    <property type="term" value="P:mRNA transport"/>
    <property type="evidence" value="ECO:0007669"/>
    <property type="project" value="UniProtKB-KW"/>
</dbReference>
<evidence type="ECO:0000256" key="3">
    <source>
        <dbReference type="ARBA" id="ARBA00022816"/>
    </source>
</evidence>
<dbReference type="GO" id="GO:0015031">
    <property type="term" value="P:protein transport"/>
    <property type="evidence" value="ECO:0007669"/>
    <property type="project" value="UniProtKB-KW"/>
</dbReference>
<keyword evidence="3" id="KW-0509">mRNA transport</keyword>
<dbReference type="OrthoDB" id="2538017at2759"/>
<feature type="region of interest" description="Disordered" evidence="8">
    <location>
        <begin position="1"/>
        <end position="214"/>
    </location>
</feature>
<comment type="caution">
    <text evidence="9">The sequence shown here is derived from an EMBL/GenBank/DDBJ whole genome shotgun (WGS) entry which is preliminary data.</text>
</comment>
<evidence type="ECO:0000256" key="6">
    <source>
        <dbReference type="ARBA" id="ARBA00023132"/>
    </source>
</evidence>
<keyword evidence="10" id="KW-1185">Reference proteome</keyword>
<dbReference type="EMBL" id="MU007069">
    <property type="protein sequence ID" value="KAF2425511.1"/>
    <property type="molecule type" value="Genomic_DNA"/>
</dbReference>
<dbReference type="GO" id="GO:0005643">
    <property type="term" value="C:nuclear pore"/>
    <property type="evidence" value="ECO:0007669"/>
    <property type="project" value="UniProtKB-SubCell"/>
</dbReference>
<feature type="compositionally biased region" description="Polar residues" evidence="8">
    <location>
        <begin position="41"/>
        <end position="50"/>
    </location>
</feature>
<keyword evidence="6" id="KW-0906">Nuclear pore complex</keyword>
<keyword evidence="7" id="KW-0539">Nucleus</keyword>
<evidence type="ECO:0000313" key="9">
    <source>
        <dbReference type="EMBL" id="KAF2425511.1"/>
    </source>
</evidence>
<evidence type="ECO:0000313" key="10">
    <source>
        <dbReference type="Proteomes" id="UP000800235"/>
    </source>
</evidence>
<gene>
    <name evidence="9" type="ORF">EJ08DRAFT_594390</name>
</gene>
<keyword evidence="2" id="KW-0813">Transport</keyword>
<dbReference type="Pfam" id="PF21121">
    <property type="entry name" value="Nup49_C"/>
    <property type="match status" value="1"/>
</dbReference>
<dbReference type="InterPro" id="IPR025574">
    <property type="entry name" value="Nucleoporin_FG_rpt"/>
</dbReference>
<evidence type="ECO:0000256" key="2">
    <source>
        <dbReference type="ARBA" id="ARBA00022448"/>
    </source>
</evidence>
<dbReference type="PANTHER" id="PTHR13437">
    <property type="entry name" value="NUCLEOPORIN P58/P45 NUCLEOPORIN-LIKE PROTEIN 1"/>
    <property type="match status" value="1"/>
</dbReference>
<evidence type="ECO:0000256" key="1">
    <source>
        <dbReference type="ARBA" id="ARBA00004567"/>
    </source>
</evidence>
<feature type="non-terminal residue" evidence="9">
    <location>
        <position position="1"/>
    </location>
</feature>
<evidence type="ECO:0000256" key="5">
    <source>
        <dbReference type="ARBA" id="ARBA00023010"/>
    </source>
</evidence>
<feature type="compositionally biased region" description="Polar residues" evidence="8">
    <location>
        <begin position="168"/>
        <end position="184"/>
    </location>
</feature>
<evidence type="ECO:0000256" key="8">
    <source>
        <dbReference type="SAM" id="MobiDB-lite"/>
    </source>
</evidence>
<keyword evidence="5" id="KW-0811">Translocation</keyword>
<dbReference type="PANTHER" id="PTHR13437:SF2">
    <property type="entry name" value="NUCLEOPORIN P58_P45"/>
    <property type="match status" value="1"/>
</dbReference>
<dbReference type="AlphaFoldDB" id="A0A9P4NKN4"/>
<evidence type="ECO:0000256" key="4">
    <source>
        <dbReference type="ARBA" id="ARBA00022927"/>
    </source>
</evidence>
<feature type="compositionally biased region" description="Low complexity" evidence="8">
    <location>
        <begin position="188"/>
        <end position="199"/>
    </location>
</feature>
<evidence type="ECO:0000256" key="7">
    <source>
        <dbReference type="ARBA" id="ARBA00023242"/>
    </source>
</evidence>
<dbReference type="Proteomes" id="UP000800235">
    <property type="component" value="Unassembled WGS sequence"/>
</dbReference>
<reference evidence="9" key="1">
    <citation type="journal article" date="2020" name="Stud. Mycol.">
        <title>101 Dothideomycetes genomes: a test case for predicting lifestyles and emergence of pathogens.</title>
        <authorList>
            <person name="Haridas S."/>
            <person name="Albert R."/>
            <person name="Binder M."/>
            <person name="Bloem J."/>
            <person name="Labutti K."/>
            <person name="Salamov A."/>
            <person name="Andreopoulos B."/>
            <person name="Baker S."/>
            <person name="Barry K."/>
            <person name="Bills G."/>
            <person name="Bluhm B."/>
            <person name="Cannon C."/>
            <person name="Castanera R."/>
            <person name="Culley D."/>
            <person name="Daum C."/>
            <person name="Ezra D."/>
            <person name="Gonzalez J."/>
            <person name="Henrissat B."/>
            <person name="Kuo A."/>
            <person name="Liang C."/>
            <person name="Lipzen A."/>
            <person name="Lutzoni F."/>
            <person name="Magnuson J."/>
            <person name="Mondo S."/>
            <person name="Nolan M."/>
            <person name="Ohm R."/>
            <person name="Pangilinan J."/>
            <person name="Park H.-J."/>
            <person name="Ramirez L."/>
            <person name="Alfaro M."/>
            <person name="Sun H."/>
            <person name="Tritt A."/>
            <person name="Yoshinaga Y."/>
            <person name="Zwiers L.-H."/>
            <person name="Turgeon B."/>
            <person name="Goodwin S."/>
            <person name="Spatafora J."/>
            <person name="Crous P."/>
            <person name="Grigoriev I."/>
        </authorList>
    </citation>
    <scope>NUCLEOTIDE SEQUENCE</scope>
    <source>
        <strain evidence="9">CBS 130266</strain>
    </source>
</reference>
<proteinExistence type="predicted"/>
<feature type="compositionally biased region" description="Polar residues" evidence="8">
    <location>
        <begin position="57"/>
        <end position="96"/>
    </location>
</feature>
<dbReference type="GO" id="GO:0008139">
    <property type="term" value="F:nuclear localization sequence binding"/>
    <property type="evidence" value="ECO:0007669"/>
    <property type="project" value="InterPro"/>
</dbReference>
<protein>
    <recommendedName>
        <fullName evidence="11">Nucleoporin NUP49/NSP49</fullName>
    </recommendedName>
</protein>
<feature type="compositionally biased region" description="Polar residues" evidence="8">
    <location>
        <begin position="116"/>
        <end position="126"/>
    </location>
</feature>
<dbReference type="InterPro" id="IPR024882">
    <property type="entry name" value="NUP58/p45/49"/>
</dbReference>
<feature type="compositionally biased region" description="Low complexity" evidence="8">
    <location>
        <begin position="131"/>
        <end position="145"/>
    </location>
</feature>